<protein>
    <recommendedName>
        <fullName evidence="2">Integrase catalytic domain-containing protein</fullName>
    </recommendedName>
</protein>
<name>A0A1G1VN85_9BACT</name>
<comment type="caution">
    <text evidence="3">The sequence shown here is derived from an EMBL/GenBank/DDBJ whole genome shotgun (WGS) entry which is preliminary data.</text>
</comment>
<dbReference type="InterPro" id="IPR012337">
    <property type="entry name" value="RNaseH-like_sf"/>
</dbReference>
<organism evidence="3 4">
    <name type="scientific">Candidatus Chisholmbacteria bacterium RIFCSPHIGHO2_01_FULL_49_18</name>
    <dbReference type="NCBI Taxonomy" id="1797590"/>
    <lineage>
        <taxon>Bacteria</taxon>
        <taxon>Candidatus Chisholmiibacteriota</taxon>
    </lineage>
</organism>
<dbReference type="InterPro" id="IPR001584">
    <property type="entry name" value="Integrase_cat-core"/>
</dbReference>
<dbReference type="PANTHER" id="PTHR47515">
    <property type="entry name" value="LOW CALCIUM RESPONSE LOCUS PROTEIN T"/>
    <property type="match status" value="1"/>
</dbReference>
<dbReference type="Pfam" id="PF13683">
    <property type="entry name" value="rve_3"/>
    <property type="match status" value="1"/>
</dbReference>
<evidence type="ECO:0000313" key="4">
    <source>
        <dbReference type="Proteomes" id="UP000179069"/>
    </source>
</evidence>
<gene>
    <name evidence="3" type="ORF">A2785_03490</name>
</gene>
<dbReference type="GO" id="GO:0003676">
    <property type="term" value="F:nucleic acid binding"/>
    <property type="evidence" value="ECO:0007669"/>
    <property type="project" value="InterPro"/>
</dbReference>
<feature type="domain" description="Integrase catalytic" evidence="2">
    <location>
        <begin position="108"/>
        <end position="274"/>
    </location>
</feature>
<evidence type="ECO:0000259" key="2">
    <source>
        <dbReference type="PROSITE" id="PS50994"/>
    </source>
</evidence>
<dbReference type="PANTHER" id="PTHR47515:SF2">
    <property type="entry name" value="INTEGRASE CORE DOMAIN PROTEIN"/>
    <property type="match status" value="1"/>
</dbReference>
<dbReference type="Proteomes" id="UP000179069">
    <property type="component" value="Unassembled WGS sequence"/>
</dbReference>
<accession>A0A1G1VN85</accession>
<dbReference type="InterPro" id="IPR036397">
    <property type="entry name" value="RNaseH_sf"/>
</dbReference>
<sequence>MSQAQGKLQSLLPHSRAPQRKRVMETHPQVVAFIAQLREDHHRLGKEKIKPLLDAFCREEGVPTISTSTIGNVIKRHRLFSSPQRRIYHNPGSGFAGKKRIFKAKIKHSPRPEGSGYLEIDTITRLVHGIRFYIFNAIDIKLKFTFSYGYSRLSSKTAVDFVGKLELVYPLQRGIKIIQTDNGLEYQGALAAYLRRRGIKHLYIYPRCPKINAFVERANRTLQEEFIDSHLEYLLEDLGVFNRKLMDYLVWYNTKRVHRSLGNQTPIDYLLKNLPESHMYVTHT</sequence>
<dbReference type="PROSITE" id="PS50994">
    <property type="entry name" value="INTEGRASE"/>
    <property type="match status" value="1"/>
</dbReference>
<evidence type="ECO:0000256" key="1">
    <source>
        <dbReference type="SAM" id="MobiDB-lite"/>
    </source>
</evidence>
<dbReference type="EMBL" id="MHCI01000009">
    <property type="protein sequence ID" value="OGY16804.1"/>
    <property type="molecule type" value="Genomic_DNA"/>
</dbReference>
<reference evidence="3 4" key="1">
    <citation type="journal article" date="2016" name="Nat. Commun.">
        <title>Thousands of microbial genomes shed light on interconnected biogeochemical processes in an aquifer system.</title>
        <authorList>
            <person name="Anantharaman K."/>
            <person name="Brown C.T."/>
            <person name="Hug L.A."/>
            <person name="Sharon I."/>
            <person name="Castelle C.J."/>
            <person name="Probst A.J."/>
            <person name="Thomas B.C."/>
            <person name="Singh A."/>
            <person name="Wilkins M.J."/>
            <person name="Karaoz U."/>
            <person name="Brodie E.L."/>
            <person name="Williams K.H."/>
            <person name="Hubbard S.S."/>
            <person name="Banfield J.F."/>
        </authorList>
    </citation>
    <scope>NUCLEOTIDE SEQUENCE [LARGE SCALE GENOMIC DNA]</scope>
</reference>
<dbReference type="Gene3D" id="3.30.420.10">
    <property type="entry name" value="Ribonuclease H-like superfamily/Ribonuclease H"/>
    <property type="match status" value="1"/>
</dbReference>
<feature type="region of interest" description="Disordered" evidence="1">
    <location>
        <begin position="1"/>
        <end position="22"/>
    </location>
</feature>
<dbReference type="AlphaFoldDB" id="A0A1G1VN85"/>
<proteinExistence type="predicted"/>
<dbReference type="GO" id="GO:0015074">
    <property type="term" value="P:DNA integration"/>
    <property type="evidence" value="ECO:0007669"/>
    <property type="project" value="InterPro"/>
</dbReference>
<evidence type="ECO:0000313" key="3">
    <source>
        <dbReference type="EMBL" id="OGY16804.1"/>
    </source>
</evidence>
<dbReference type="SUPFAM" id="SSF53098">
    <property type="entry name" value="Ribonuclease H-like"/>
    <property type="match status" value="1"/>
</dbReference>